<dbReference type="NCBIfam" id="TIGR03805">
    <property type="entry name" value="beta_helix_1"/>
    <property type="match status" value="1"/>
</dbReference>
<organism evidence="4 5">
    <name type="scientific">Corallococcus macrosporus DSM 14697</name>
    <dbReference type="NCBI Taxonomy" id="1189310"/>
    <lineage>
        <taxon>Bacteria</taxon>
        <taxon>Pseudomonadati</taxon>
        <taxon>Myxococcota</taxon>
        <taxon>Myxococcia</taxon>
        <taxon>Myxococcales</taxon>
        <taxon>Cystobacterineae</taxon>
        <taxon>Myxococcaceae</taxon>
        <taxon>Corallococcus</taxon>
    </lineage>
</organism>
<gene>
    <name evidence="4" type="ORF">MYMAC_006813</name>
</gene>
<evidence type="ECO:0000256" key="2">
    <source>
        <dbReference type="SAM" id="SignalP"/>
    </source>
</evidence>
<keyword evidence="5" id="KW-1185">Reference proteome</keyword>
<feature type="region of interest" description="Disordered" evidence="1">
    <location>
        <begin position="25"/>
        <end position="76"/>
    </location>
</feature>
<accession>A0A250K524</accession>
<evidence type="ECO:0000259" key="3">
    <source>
        <dbReference type="Pfam" id="PF13229"/>
    </source>
</evidence>
<dbReference type="InterPro" id="IPR011050">
    <property type="entry name" value="Pectin_lyase_fold/virulence"/>
</dbReference>
<feature type="signal peptide" evidence="2">
    <location>
        <begin position="1"/>
        <end position="27"/>
    </location>
</feature>
<dbReference type="SUPFAM" id="SSF51126">
    <property type="entry name" value="Pectin lyase-like"/>
    <property type="match status" value="1"/>
</dbReference>
<evidence type="ECO:0000313" key="4">
    <source>
        <dbReference type="EMBL" id="ATB51155.1"/>
    </source>
</evidence>
<dbReference type="AlphaFoldDB" id="A0A250K524"/>
<feature type="domain" description="Right handed beta helix" evidence="3">
    <location>
        <begin position="177"/>
        <end position="287"/>
    </location>
</feature>
<dbReference type="KEGG" id="mmas:MYMAC_006813"/>
<name>A0A250K524_9BACT</name>
<protein>
    <recommendedName>
        <fullName evidence="3">Right handed beta helix domain-containing protein</fullName>
    </recommendedName>
</protein>
<dbReference type="OrthoDB" id="338827at2"/>
<dbReference type="SMART" id="SM00710">
    <property type="entry name" value="PbH1"/>
    <property type="match status" value="6"/>
</dbReference>
<evidence type="ECO:0000256" key="1">
    <source>
        <dbReference type="SAM" id="MobiDB-lite"/>
    </source>
</evidence>
<evidence type="ECO:0000313" key="5">
    <source>
        <dbReference type="Proteomes" id="UP000217343"/>
    </source>
</evidence>
<dbReference type="InterPro" id="IPR006626">
    <property type="entry name" value="PbH1"/>
</dbReference>
<dbReference type="InterPro" id="IPR012334">
    <property type="entry name" value="Pectin_lyas_fold"/>
</dbReference>
<dbReference type="RefSeq" id="WP_095961136.1">
    <property type="nucleotide sequence ID" value="NZ_CP022203.1"/>
</dbReference>
<proteinExistence type="predicted"/>
<dbReference type="InterPro" id="IPR022442">
    <property type="entry name" value="SO_2930-like_dom"/>
</dbReference>
<keyword evidence="2" id="KW-0732">Signal</keyword>
<dbReference type="InterPro" id="IPR039448">
    <property type="entry name" value="Beta_helix"/>
</dbReference>
<feature type="chain" id="PRO_5013349693" description="Right handed beta helix domain-containing protein" evidence="2">
    <location>
        <begin position="28"/>
        <end position="517"/>
    </location>
</feature>
<dbReference type="Proteomes" id="UP000217343">
    <property type="component" value="Chromosome"/>
</dbReference>
<sequence>MHPLSLSRAPRAVLLALVGLLALPACSDDGDDRPDAGQPDSGTRPDAGAGDAGGDAGTSDDGGTEGDGGTVAWPQDFSCEGKEQTTLTFNPGQEQELQDAVNDLAECTTIELGAGTFQFDNAITIRANGITIQGAGKGTQGEATGGEASTVLDFSNAAANTNGLDVVSKLFTVSDLAVWNAKKDGMRIESSSNVNIQRVRTEWAAENLESNGKYGIYPVKSTYVLVEDCEAYNAADAGIYVGQTQHTIVRRNVAKKNVAGIEIENTKFAHVSHNVAQDNTTGLVVFDLPGNPIRGTDVYIAHNTITGNNRPNFASVEASSSTVSQVPAGTGTFILASRRVELEHNTWGDNNTVDIAILSGLAIESDPIQWAAGFFNYPSQDIFIHDNTFTGGSGRMVDNGTPDPERRPLGALVGAVYQYGAAAHGVTGVEHVLWDGIDPAPRDESLANPINICFTRNTLPEGTQASVVDFDLQAVGGHLAAGPTPENVAAAWGETRRYAQDAEPYNCAGFTPALTLR</sequence>
<dbReference type="Pfam" id="PF13229">
    <property type="entry name" value="Beta_helix"/>
    <property type="match status" value="1"/>
</dbReference>
<dbReference type="EMBL" id="CP022203">
    <property type="protein sequence ID" value="ATB51155.1"/>
    <property type="molecule type" value="Genomic_DNA"/>
</dbReference>
<reference evidence="4 5" key="1">
    <citation type="submission" date="2017-06" db="EMBL/GenBank/DDBJ databases">
        <title>Sequencing and comparative analysis of myxobacterial genomes.</title>
        <authorList>
            <person name="Rupp O."/>
            <person name="Goesmann A."/>
            <person name="Sogaard-Andersen L."/>
        </authorList>
    </citation>
    <scope>NUCLEOTIDE SEQUENCE [LARGE SCALE GENOMIC DNA]</scope>
    <source>
        <strain evidence="4 5">DSM 14697</strain>
    </source>
</reference>
<dbReference type="Gene3D" id="2.160.20.10">
    <property type="entry name" value="Single-stranded right-handed beta-helix, Pectin lyase-like"/>
    <property type="match status" value="1"/>
</dbReference>